<sequence length="270" mass="30793">MDRDWDNLIILDACRFDYFAEHNTMDGELHRIVSQGSHSREFIEATFSGEAFHDTILVTANPFVEDIDDDVFFRVCYADVLDHWDESLRTVPPSAIVDLTVEMHKQYPDKRIISHFMQPHAPYIGPTGIKLSEQNQFGVFNPNKDELDVPDAGISRAVREGYVDPDELRQAYAENVEIAIEHAEQLVQRLDGRSVITADHGEALGERGVFLKHYGHSPHLYVPELRTVPWFVVPGNERRNVTAGTPASYERLDDQTRSSRLQALGYVQED</sequence>
<evidence type="ECO:0000313" key="1">
    <source>
        <dbReference type="EMBL" id="MCU4719600.1"/>
    </source>
</evidence>
<protein>
    <recommendedName>
        <fullName evidence="5">Sulfatase N-terminal domain-containing protein</fullName>
    </recommendedName>
</protein>
<dbReference type="EMBL" id="JAOPKD010000019">
    <property type="protein sequence ID" value="MCU4728104.1"/>
    <property type="molecule type" value="Genomic_DNA"/>
</dbReference>
<name>A0AAE3IGB8_9EURY</name>
<dbReference type="InterPro" id="IPR017850">
    <property type="entry name" value="Alkaline_phosphatase_core_sf"/>
</dbReference>
<dbReference type="Gene3D" id="3.40.720.10">
    <property type="entry name" value="Alkaline Phosphatase, subunit A"/>
    <property type="match status" value="1"/>
</dbReference>
<dbReference type="Proteomes" id="UP001209746">
    <property type="component" value="Unassembled WGS sequence"/>
</dbReference>
<evidence type="ECO:0000313" key="3">
    <source>
        <dbReference type="Proteomes" id="UP001208186"/>
    </source>
</evidence>
<reference evidence="2" key="1">
    <citation type="submission" date="2023-02" db="EMBL/GenBank/DDBJ databases">
        <title>Enrichment on poylsaccharides allowed isolation of novel metabolic and taxonomic groups of Haloarchaea.</title>
        <authorList>
            <person name="Sorokin D.Y."/>
            <person name="Elcheninov A.G."/>
            <person name="Khizhniak T.V."/>
            <person name="Kolganova T.V."/>
            <person name="Kublanov I.V."/>
        </authorList>
    </citation>
    <scope>NUCLEOTIDE SEQUENCE</scope>
    <source>
        <strain evidence="1 3">HArc-curdl5-1</strain>
        <strain evidence="2">HArc-curdl7</strain>
    </source>
</reference>
<keyword evidence="3" id="KW-1185">Reference proteome</keyword>
<evidence type="ECO:0000313" key="4">
    <source>
        <dbReference type="Proteomes" id="UP001209746"/>
    </source>
</evidence>
<dbReference type="Proteomes" id="UP001208186">
    <property type="component" value="Unassembled WGS sequence"/>
</dbReference>
<accession>A0AAE3IGB8</accession>
<organism evidence="2 4">
    <name type="scientific">Halapricum hydrolyticum</name>
    <dbReference type="NCBI Taxonomy" id="2979991"/>
    <lineage>
        <taxon>Archaea</taxon>
        <taxon>Methanobacteriati</taxon>
        <taxon>Methanobacteriota</taxon>
        <taxon>Stenosarchaea group</taxon>
        <taxon>Halobacteria</taxon>
        <taxon>Halobacteriales</taxon>
        <taxon>Haloarculaceae</taxon>
        <taxon>Halapricum</taxon>
    </lineage>
</organism>
<dbReference type="SUPFAM" id="SSF53649">
    <property type="entry name" value="Alkaline phosphatase-like"/>
    <property type="match status" value="1"/>
</dbReference>
<evidence type="ECO:0000313" key="2">
    <source>
        <dbReference type="EMBL" id="MCU4728104.1"/>
    </source>
</evidence>
<gene>
    <name evidence="2" type="ORF">OB914_14190</name>
    <name evidence="1" type="ORF">OB916_16270</name>
</gene>
<dbReference type="AlphaFoldDB" id="A0AAE3IGB8"/>
<comment type="caution">
    <text evidence="2">The sequence shown here is derived from an EMBL/GenBank/DDBJ whole genome shotgun (WGS) entry which is preliminary data.</text>
</comment>
<dbReference type="EMBL" id="JAOPKC010000034">
    <property type="protein sequence ID" value="MCU4719600.1"/>
    <property type="molecule type" value="Genomic_DNA"/>
</dbReference>
<proteinExistence type="predicted"/>
<evidence type="ECO:0008006" key="5">
    <source>
        <dbReference type="Google" id="ProtNLM"/>
    </source>
</evidence>
<dbReference type="RefSeq" id="WP_315910348.1">
    <property type="nucleotide sequence ID" value="NZ_JAOPKC010000034.1"/>
</dbReference>